<dbReference type="Proteomes" id="UP000019249">
    <property type="component" value="Unassembled WGS sequence"/>
</dbReference>
<gene>
    <name evidence="1" type="ORF">MFLO_06967</name>
</gene>
<accession>A0ABN0RG01</accession>
<dbReference type="InterPro" id="IPR011989">
    <property type="entry name" value="ARM-like"/>
</dbReference>
<dbReference type="Pfam" id="PF13646">
    <property type="entry name" value="HEAT_2"/>
    <property type="match status" value="1"/>
</dbReference>
<evidence type="ECO:0000313" key="1">
    <source>
        <dbReference type="EMBL" id="EUJ32441.1"/>
    </source>
</evidence>
<dbReference type="InterPro" id="IPR016024">
    <property type="entry name" value="ARM-type_fold"/>
</dbReference>
<reference evidence="1 2" key="1">
    <citation type="journal article" date="2014" name="Int. J. Syst. Evol. Microbiol.">
        <title>Listeria floridensis sp. nov., Listeria aquatica sp. nov., Listeria cornellensis sp. nov., Listeria riparia sp. nov. and Listeria grandensis sp. nov., from agricultural and natural environments.</title>
        <authorList>
            <person name="den Bakker H.C."/>
            <person name="Warchocki S."/>
            <person name="Wright E.M."/>
            <person name="Allred A.F."/>
            <person name="Ahlstrom C."/>
            <person name="Manuel C.S."/>
            <person name="Stasiewicz M.J."/>
            <person name="Burrell A."/>
            <person name="Roof S."/>
            <person name="Strawn L."/>
            <person name="Fortes E.D."/>
            <person name="Nightingale K.K."/>
            <person name="Kephart D."/>
            <person name="Wiedmann M."/>
        </authorList>
    </citation>
    <scope>NUCLEOTIDE SEQUENCE [LARGE SCALE GENOMIC DNA]</scope>
    <source>
        <strain evidence="1 2">FSL S10-1187</strain>
    </source>
</reference>
<dbReference type="SUPFAM" id="SSF48371">
    <property type="entry name" value="ARM repeat"/>
    <property type="match status" value="1"/>
</dbReference>
<evidence type="ECO:0000313" key="2">
    <source>
        <dbReference type="Proteomes" id="UP000019249"/>
    </source>
</evidence>
<name>A0ABN0RG01_9LIST</name>
<sequence length="231" mass="27019">MNAKEIIKRIKNTKSIDAKKQLIKGLGKYAKGKTVQSFLLGLTENQNEEIRAAAVDSLLINKKKVVKMKIVKHLEDINLVKVKCFEYIGYHKMSQFLPLLVSFLVDEDFWVRYYAVLNIGDMGDESYLEIVKQHLENEQNDVVRAGYFFTLFLLIDEEQEWRFYIRQLENLLVNSQNNVARFVTINFLIDVATNIGTEQVEQLFKQCLLVESDLENQETLKNGIRSVKYWR</sequence>
<keyword evidence="2" id="KW-1185">Reference proteome</keyword>
<dbReference type="Gene3D" id="1.25.10.10">
    <property type="entry name" value="Leucine-rich Repeat Variant"/>
    <property type="match status" value="1"/>
</dbReference>
<organism evidence="1 2">
    <name type="scientific">Listeria floridensis FSL S10-1187</name>
    <dbReference type="NCBI Taxonomy" id="1265817"/>
    <lineage>
        <taxon>Bacteria</taxon>
        <taxon>Bacillati</taxon>
        <taxon>Bacillota</taxon>
        <taxon>Bacilli</taxon>
        <taxon>Bacillales</taxon>
        <taxon>Listeriaceae</taxon>
        <taxon>Listeria</taxon>
    </lineage>
</organism>
<protein>
    <submittedName>
        <fullName evidence="1">HEAT repeat-containing protein</fullName>
    </submittedName>
</protein>
<proteinExistence type="predicted"/>
<dbReference type="EMBL" id="AODF01000011">
    <property type="protein sequence ID" value="EUJ32441.1"/>
    <property type="molecule type" value="Genomic_DNA"/>
</dbReference>
<dbReference type="RefSeq" id="WP_036097065.1">
    <property type="nucleotide sequence ID" value="NZ_AODF01000011.1"/>
</dbReference>
<comment type="caution">
    <text evidence="1">The sequence shown here is derived from an EMBL/GenBank/DDBJ whole genome shotgun (WGS) entry which is preliminary data.</text>
</comment>